<evidence type="ECO:0000259" key="3">
    <source>
        <dbReference type="SMART" id="SM00993"/>
    </source>
</evidence>
<proteinExistence type="inferred from homology"/>
<feature type="compositionally biased region" description="Polar residues" evidence="2">
    <location>
        <begin position="734"/>
        <end position="754"/>
    </location>
</feature>
<feature type="compositionally biased region" description="Basic and acidic residues" evidence="2">
    <location>
        <begin position="330"/>
        <end position="344"/>
    </location>
</feature>
<feature type="compositionally biased region" description="Basic and acidic residues" evidence="2">
    <location>
        <begin position="120"/>
        <end position="134"/>
    </location>
</feature>
<accession>A0A0G4KRL3</accession>
<feature type="compositionally biased region" description="Low complexity" evidence="2">
    <location>
        <begin position="781"/>
        <end position="810"/>
    </location>
</feature>
<feature type="compositionally biased region" description="Acidic residues" evidence="2">
    <location>
        <begin position="279"/>
        <end position="303"/>
    </location>
</feature>
<feature type="compositionally biased region" description="Low complexity" evidence="2">
    <location>
        <begin position="554"/>
        <end position="584"/>
    </location>
</feature>
<feature type="region of interest" description="Disordered" evidence="2">
    <location>
        <begin position="1"/>
        <end position="414"/>
    </location>
</feature>
<dbReference type="Proteomes" id="UP000044602">
    <property type="component" value="Unassembled WGS sequence"/>
</dbReference>
<feature type="compositionally biased region" description="Low complexity" evidence="2">
    <location>
        <begin position="1107"/>
        <end position="1121"/>
    </location>
</feature>
<reference evidence="5" key="1">
    <citation type="submission" date="2015-05" db="EMBL/GenBank/DDBJ databases">
        <authorList>
            <person name="Fogelqvist Johan"/>
        </authorList>
    </citation>
    <scope>NUCLEOTIDE SEQUENCE [LARGE SCALE GENOMIC DNA]</scope>
</reference>
<feature type="compositionally biased region" description="Pro residues" evidence="2">
    <location>
        <begin position="651"/>
        <end position="689"/>
    </location>
</feature>
<feature type="compositionally biased region" description="Polar residues" evidence="2">
    <location>
        <begin position="591"/>
        <end position="604"/>
    </location>
</feature>
<dbReference type="PANTHER" id="PTHR13275">
    <property type="entry name" value="YL-1 PROTEIN TRANSCRIPTION FACTOR-LIKE 1"/>
    <property type="match status" value="1"/>
</dbReference>
<gene>
    <name evidence="4" type="ORF">BN1708_010517</name>
</gene>
<comment type="similarity">
    <text evidence="1">Belongs to the VPS72/YL1 family.</text>
</comment>
<feature type="compositionally biased region" description="Low complexity" evidence="2">
    <location>
        <begin position="843"/>
        <end position="865"/>
    </location>
</feature>
<protein>
    <recommendedName>
        <fullName evidence="3">Vps72/YL1 C-terminal domain-containing protein</fullName>
    </recommendedName>
</protein>
<feature type="compositionally biased region" description="Low complexity" evidence="2">
    <location>
        <begin position="165"/>
        <end position="177"/>
    </location>
</feature>
<feature type="region of interest" description="Disordered" evidence="2">
    <location>
        <begin position="1079"/>
        <end position="1137"/>
    </location>
</feature>
<feature type="compositionally biased region" description="Basic and acidic residues" evidence="2">
    <location>
        <begin position="1008"/>
        <end position="1027"/>
    </location>
</feature>
<dbReference type="PANTHER" id="PTHR13275:SF4">
    <property type="entry name" value="VACUOLAR PROTEIN SORTING-ASSOCIATED PROTEIN 72 HOMOLOG"/>
    <property type="match status" value="1"/>
</dbReference>
<feature type="compositionally biased region" description="Basic and acidic residues" evidence="2">
    <location>
        <begin position="539"/>
        <end position="553"/>
    </location>
</feature>
<dbReference type="InterPro" id="IPR013272">
    <property type="entry name" value="Vps72/YL1_C"/>
</dbReference>
<dbReference type="AlphaFoldDB" id="A0A0G4KRL3"/>
<feature type="compositionally biased region" description="Low complexity" evidence="2">
    <location>
        <begin position="20"/>
        <end position="41"/>
    </location>
</feature>
<evidence type="ECO:0000313" key="4">
    <source>
        <dbReference type="EMBL" id="CRK12478.1"/>
    </source>
</evidence>
<feature type="compositionally biased region" description="Low complexity" evidence="2">
    <location>
        <begin position="230"/>
        <end position="251"/>
    </location>
</feature>
<evidence type="ECO:0000313" key="5">
    <source>
        <dbReference type="Proteomes" id="UP000044602"/>
    </source>
</evidence>
<feature type="domain" description="Vps72/YL1 C-terminal" evidence="3">
    <location>
        <begin position="917"/>
        <end position="946"/>
    </location>
</feature>
<dbReference type="SMART" id="SM00993">
    <property type="entry name" value="YL1_C"/>
    <property type="match status" value="1"/>
</dbReference>
<feature type="region of interest" description="Disordered" evidence="2">
    <location>
        <begin position="509"/>
        <end position="875"/>
    </location>
</feature>
<feature type="compositionally biased region" description="Low complexity" evidence="2">
    <location>
        <begin position="1128"/>
        <end position="1137"/>
    </location>
</feature>
<dbReference type="Pfam" id="PF08265">
    <property type="entry name" value="YL1_C"/>
    <property type="match status" value="1"/>
</dbReference>
<evidence type="ECO:0000256" key="1">
    <source>
        <dbReference type="ARBA" id="ARBA00006832"/>
    </source>
</evidence>
<feature type="compositionally biased region" description="Low complexity" evidence="2">
    <location>
        <begin position="375"/>
        <end position="387"/>
    </location>
</feature>
<evidence type="ECO:0000256" key="2">
    <source>
        <dbReference type="SAM" id="MobiDB-lite"/>
    </source>
</evidence>
<feature type="compositionally biased region" description="Acidic residues" evidence="2">
    <location>
        <begin position="69"/>
        <end position="93"/>
    </location>
</feature>
<dbReference type="GO" id="GO:0005634">
    <property type="term" value="C:nucleus"/>
    <property type="evidence" value="ECO:0007669"/>
    <property type="project" value="TreeGrafter"/>
</dbReference>
<keyword evidence="5" id="KW-1185">Reference proteome</keyword>
<feature type="compositionally biased region" description="Low complexity" evidence="2">
    <location>
        <begin position="1081"/>
        <end position="1098"/>
    </location>
</feature>
<dbReference type="InterPro" id="IPR046757">
    <property type="entry name" value="YL1_N"/>
</dbReference>
<sequence length="1137" mass="119437">MDAPPKTAAPRAPMVDYDSDSGSDATSASDEATPTTSTAATPVEWLATGRAKRSTAGNRMKSMLAHEDPDSDLELLFAEDDDDAGFTDVEDGASDVHMDSSSDSEDDAAPNGGTADQDLAGEHELERQAKERRAAQRRKRKANDAIPAKFRKKVRITTDGPPPAADATTTTTTTAAPRPKKKSERTSWLPTVTDMPTRASARQTTVLSKEQLHNQMTAAPRAPMVDYDSDSGSDATSASDEATPTTSTAATPVEWLATGRAKRSTAGNRMKSMLAHEDPDSDLELLFAEDDDDAGFTDVEDGASDVHMDSSSDSEDDAAPNGGTADQDLAGEHELERQAKERRAAQRRKRKANDAIPAKFRKKVRITTDGPPPAADATTTTTTTAAPRPKKKSERTSWLPTVTDMPTRASARQTTVLSKEQLHNQMVEREAKRLKQVAAMEKKAKRLAALKKPPMTQAERLAEAALVEKRNAKSLNRWEEAEKAREEERAAKLAALSNRTLKGPVITFWSGMGQWEGDANGGKTVTMEEKQPRKKREKKEKPEKGKAKADRKGAAAPETDAATPALRVTPATAPATGTPTEAKPGVGVDSMLSTPATTSPNTPISAVDPGLPKLPETSVPPLKVEDAPSPAPPSAAPEQPSLTAESAPAAPAAPPTDPQPAPVAPPTISPSPQGPSPLALPAPPPPPAAAAPLSAPAVASPLAPLAAPAAPHSGLKAPVLAPPVLAPPLGGIHLSSSGMNPRSNVLAPPNTTQRPSPLSLPPTTPGQPSHNAVPAVSRAGQAPLQPPQQIQPAPAPPQTQLQPLQPRAPAAQPPPLQTQLEPQPGKGGVPSQQPAAASQTNETTPASSTLPTPSDPHAPQASAQAAPPPAGPHKTTRHAIILQNFAEPLIANKATQSRVLFGPHRKLAKLAKPPAAPLCAITNHPARYRDPHTGLPYFNAYAYREIQRLRRGEYRFSALVGAWVGSCTYAAKGVPVAFLGGPAARAKEKEAERAAEEEKKKKQQQMEAEAKEKEKEKERLREAEQRQRQQQQEQNDAVRQVRPATTSATLPDGAVVAVAEAERAAPLPTDEMDVDVPAHVPAARPQLPQQLAAGTASTVPPPPAPSAPSAETPAPAAAAPSVAPPPAEQGAPAPAVV</sequence>
<feature type="compositionally biased region" description="Polar residues" evidence="2">
    <location>
        <begin position="830"/>
        <end position="842"/>
    </location>
</feature>
<dbReference type="EMBL" id="CVQH01003780">
    <property type="protein sequence ID" value="CRK12478.1"/>
    <property type="molecule type" value="Genomic_DNA"/>
</dbReference>
<feature type="compositionally biased region" description="Low complexity" evidence="2">
    <location>
        <begin position="636"/>
        <end position="650"/>
    </location>
</feature>
<feature type="compositionally biased region" description="Polar residues" evidence="2">
    <location>
        <begin position="200"/>
        <end position="217"/>
    </location>
</feature>
<feature type="compositionally biased region" description="Basic and acidic residues" evidence="2">
    <location>
        <begin position="989"/>
        <end position="1000"/>
    </location>
</feature>
<name>A0A0G4KRL3_VERLO</name>
<organism evidence="4 5">
    <name type="scientific">Verticillium longisporum</name>
    <name type="common">Verticillium dahliae var. longisporum</name>
    <dbReference type="NCBI Taxonomy" id="100787"/>
    <lineage>
        <taxon>Eukaryota</taxon>
        <taxon>Fungi</taxon>
        <taxon>Dikarya</taxon>
        <taxon>Ascomycota</taxon>
        <taxon>Pezizomycotina</taxon>
        <taxon>Sordariomycetes</taxon>
        <taxon>Hypocreomycetidae</taxon>
        <taxon>Glomerellales</taxon>
        <taxon>Plectosphaerellaceae</taxon>
        <taxon>Verticillium</taxon>
    </lineage>
</organism>
<feature type="compositionally biased region" description="Low complexity" evidence="2">
    <location>
        <begin position="690"/>
        <end position="719"/>
    </location>
</feature>
<feature type="region of interest" description="Disordered" evidence="2">
    <location>
        <begin position="989"/>
        <end position="1055"/>
    </location>
</feature>
<dbReference type="Pfam" id="PF05764">
    <property type="entry name" value="YL1"/>
    <property type="match status" value="2"/>
</dbReference>
<dbReference type="STRING" id="100787.A0A0G4KRL3"/>